<dbReference type="PANTHER" id="PTHR46113:SF1">
    <property type="entry name" value="PEPTIDASE M17 LEUCYL AMINOPEPTIDASE N-TERMINAL DOMAIN-CONTAINING PROTEIN"/>
    <property type="match status" value="1"/>
</dbReference>
<keyword evidence="3" id="KW-1185">Reference proteome</keyword>
<accession>A0A8J4YDQ8</accession>
<feature type="compositionally biased region" description="Low complexity" evidence="1">
    <location>
        <begin position="174"/>
        <end position="186"/>
    </location>
</feature>
<protein>
    <submittedName>
        <fullName evidence="2">Uncharacterized protein</fullName>
    </submittedName>
</protein>
<name>A0A8J4YDQ8_CHIOP</name>
<evidence type="ECO:0000256" key="1">
    <source>
        <dbReference type="SAM" id="MobiDB-lite"/>
    </source>
</evidence>
<gene>
    <name evidence="2" type="ORF">GWK47_040027</name>
</gene>
<comment type="caution">
    <text evidence="2">The sequence shown here is derived from an EMBL/GenBank/DDBJ whole genome shotgun (WGS) entry which is preliminary data.</text>
</comment>
<proteinExistence type="predicted"/>
<feature type="region of interest" description="Disordered" evidence="1">
    <location>
        <begin position="719"/>
        <end position="742"/>
    </location>
</feature>
<dbReference type="PANTHER" id="PTHR46113">
    <property type="entry name" value="SNAC DOMAIN-CONTAINING PROTEIN"/>
    <property type="match status" value="1"/>
</dbReference>
<dbReference type="AlphaFoldDB" id="A0A8J4YDQ8"/>
<evidence type="ECO:0000313" key="2">
    <source>
        <dbReference type="EMBL" id="KAG0724723.1"/>
    </source>
</evidence>
<sequence>MFLFVLGSMASTRSNTEVWLIGQHITEITGAQLPSTRDVLRLFFHGHKEHKKTVNDSASEVAASVISFWNKARIPTITEKSIGRKVVDLFLMWKGLKKNCTRTTDTQRKKEETFCDELEDLFDVAHPKAMQLLTIEEDRAFLAAQREKGRRGVMAGVDKKIACSIKRREESKSKQSLQQNQASSALEYDELGSSSETEAQSSSSSSTSSLAISPVVSSSKRKRATLKVITPELSSTLDRTGISHRSALRIVSATAASLGHDPMELVLNYETVRTSRATQRSGIAKEIKENFQPSEVLTVHWDGKIMPDEQGASVDRIAILVSGINTEKLLGVPKLLSGTGQAIATAVSAALEEWDISENVSALSFDTTASNTGHLSGACVILEQKLGRRLLHLACRHHILELVAEKAYVECMGPSSGPDITLFSRFKQKWKDISQDDYSPLSDLPPSLYEKRDDLICCWKHHLVKHQPRDDYRELLELAIRCLDGALPKFSLRWPGALHRARWMAKLIYAMKILLFANQFQLTARETLGLKRFTFFVLEVYVSAWFTASVPSSAPANDLRLLQDLSEYHDVKISRTCLTVFGRHLWYLSEGLVGLALFDPQVNATMKRNIVRAIFEREATEDSPKRAALPATSSLPTKQLSDFASRGSNFLFESLKMKTSFLSKEPDTWSDDEDFKTGVAVVGGLRVINDTAERGIALIQAFNSKITKSEDQRQHLLQVVEEQRRSQPGTSKQDLTSKKRKQ</sequence>
<dbReference type="Proteomes" id="UP000770661">
    <property type="component" value="Unassembled WGS sequence"/>
</dbReference>
<dbReference type="OrthoDB" id="6380626at2759"/>
<dbReference type="EMBL" id="JACEEZ010006501">
    <property type="protein sequence ID" value="KAG0724723.1"/>
    <property type="molecule type" value="Genomic_DNA"/>
</dbReference>
<evidence type="ECO:0000313" key="3">
    <source>
        <dbReference type="Proteomes" id="UP000770661"/>
    </source>
</evidence>
<organism evidence="2 3">
    <name type="scientific">Chionoecetes opilio</name>
    <name type="common">Atlantic snow crab</name>
    <name type="synonym">Cancer opilio</name>
    <dbReference type="NCBI Taxonomy" id="41210"/>
    <lineage>
        <taxon>Eukaryota</taxon>
        <taxon>Metazoa</taxon>
        <taxon>Ecdysozoa</taxon>
        <taxon>Arthropoda</taxon>
        <taxon>Crustacea</taxon>
        <taxon>Multicrustacea</taxon>
        <taxon>Malacostraca</taxon>
        <taxon>Eumalacostraca</taxon>
        <taxon>Eucarida</taxon>
        <taxon>Decapoda</taxon>
        <taxon>Pleocyemata</taxon>
        <taxon>Brachyura</taxon>
        <taxon>Eubrachyura</taxon>
        <taxon>Majoidea</taxon>
        <taxon>Majidae</taxon>
        <taxon>Chionoecetes</taxon>
    </lineage>
</organism>
<reference evidence="2" key="1">
    <citation type="submission" date="2020-07" db="EMBL/GenBank/DDBJ databases">
        <title>The High-quality genome of the commercially important snow crab, Chionoecetes opilio.</title>
        <authorList>
            <person name="Jeong J.-H."/>
            <person name="Ryu S."/>
        </authorList>
    </citation>
    <scope>NUCLEOTIDE SEQUENCE</scope>
    <source>
        <strain evidence="2">MADBK_172401_WGS</strain>
        <tissue evidence="2">Digestive gland</tissue>
    </source>
</reference>
<feature type="compositionally biased region" description="Low complexity" evidence="1">
    <location>
        <begin position="193"/>
        <end position="214"/>
    </location>
</feature>
<feature type="region of interest" description="Disordered" evidence="1">
    <location>
        <begin position="168"/>
        <end position="214"/>
    </location>
</feature>